<name>A0A8S5N0J3_9CAUD</name>
<reference evidence="1" key="1">
    <citation type="journal article" date="2021" name="Proc. Natl. Acad. Sci. U.S.A.">
        <title>A Catalog of Tens of Thousands of Viruses from Human Metagenomes Reveals Hidden Associations with Chronic Diseases.</title>
        <authorList>
            <person name="Tisza M.J."/>
            <person name="Buck C.B."/>
        </authorList>
    </citation>
    <scope>NUCLEOTIDE SEQUENCE</scope>
    <source>
        <strain evidence="1">CtZi05</strain>
    </source>
</reference>
<sequence>MPHVPEVLRAALRRVRSQEDQETRGVEGVSRPRTDCAERHLVREARLRERLKEETRGLSDCGRASHGRFVQGCRCGACREANRAYEEDRRRRRLYGRPSQFVDAGPVRRKIEQLRGQGYTIDEIERLSGVGHSTLYGIMVRHWRTGRPVERCRRETKDAICTIKGRRRLTQGQNVDAGWMAGWLREYRDAGLAVAQIARTCGLDRQVLDAVLHGKRSRVFARTLHAFVTHKPELDRMAMDPGACKTTRSVRCVSCGHVFQTASNARKYCIECKEGER</sequence>
<accession>A0A8S5N0J3</accession>
<proteinExistence type="predicted"/>
<evidence type="ECO:0000313" key="1">
    <source>
        <dbReference type="EMBL" id="DAD87964.1"/>
    </source>
</evidence>
<dbReference type="EMBL" id="BK015032">
    <property type="protein sequence ID" value="DAD87964.1"/>
    <property type="molecule type" value="Genomic_DNA"/>
</dbReference>
<organism evidence="1">
    <name type="scientific">Siphoviridae sp. ctZi05</name>
    <dbReference type="NCBI Taxonomy" id="2826385"/>
    <lineage>
        <taxon>Viruses</taxon>
        <taxon>Duplodnaviria</taxon>
        <taxon>Heunggongvirae</taxon>
        <taxon>Uroviricota</taxon>
        <taxon>Caudoviricetes</taxon>
    </lineage>
</organism>
<protein>
    <submittedName>
        <fullName evidence="1">Uncharacterized protein</fullName>
    </submittedName>
</protein>